<dbReference type="Gene3D" id="1.10.10.10">
    <property type="entry name" value="Winged helix-like DNA-binding domain superfamily/Winged helix DNA-binding domain"/>
    <property type="match status" value="1"/>
</dbReference>
<dbReference type="InterPro" id="IPR000795">
    <property type="entry name" value="T_Tr_GTP-bd_dom"/>
</dbReference>
<dbReference type="InterPro" id="IPR004161">
    <property type="entry name" value="EFTu-like_2"/>
</dbReference>
<keyword evidence="6" id="KW-0342">GTP-binding</keyword>
<protein>
    <recommendedName>
        <fullName evidence="2">Selenocysteine-specific elongation factor</fullName>
    </recommendedName>
    <alternativeName>
        <fullName evidence="8">SelB translation factor</fullName>
    </alternativeName>
</protein>
<organism evidence="10 11">
    <name type="scientific">Photobacterium damselae</name>
    <dbReference type="NCBI Taxonomy" id="38293"/>
    <lineage>
        <taxon>Bacteria</taxon>
        <taxon>Pseudomonadati</taxon>
        <taxon>Pseudomonadota</taxon>
        <taxon>Gammaproteobacteria</taxon>
        <taxon>Vibrionales</taxon>
        <taxon>Vibrionaceae</taxon>
        <taxon>Photobacterium</taxon>
    </lineage>
</organism>
<dbReference type="EMBL" id="UATL01000005">
    <property type="protein sequence ID" value="SPY44328.1"/>
    <property type="molecule type" value="Genomic_DNA"/>
</dbReference>
<dbReference type="AlphaFoldDB" id="A0A2T3QJB9"/>
<evidence type="ECO:0000256" key="4">
    <source>
        <dbReference type="ARBA" id="ARBA00022741"/>
    </source>
</evidence>
<evidence type="ECO:0000256" key="6">
    <source>
        <dbReference type="ARBA" id="ARBA00023134"/>
    </source>
</evidence>
<evidence type="ECO:0000313" key="10">
    <source>
        <dbReference type="EMBL" id="SPY44328.1"/>
    </source>
</evidence>
<dbReference type="GO" id="GO:0003746">
    <property type="term" value="F:translation elongation factor activity"/>
    <property type="evidence" value="ECO:0007669"/>
    <property type="project" value="InterPro"/>
</dbReference>
<dbReference type="Pfam" id="PF03144">
    <property type="entry name" value="GTP_EFTU_D2"/>
    <property type="match status" value="1"/>
</dbReference>
<dbReference type="InterPro" id="IPR015191">
    <property type="entry name" value="SelB_WHD4"/>
</dbReference>
<dbReference type="InterPro" id="IPR036388">
    <property type="entry name" value="WH-like_DNA-bd_sf"/>
</dbReference>
<sequence length="607" mass="67377">MVASNSSVPYQAVIGLAGHVDHGKTALIQALTGMMTARAHEQALGMTQDLGFAHFQDDSGNTIGVVDVPGHERYLRNMVAGVWHLNVLLLVIAADEGWMPMTTSHVQVAHAMGIEHIVVCINKKDKVDASQLADIEDQALDNVMDLTGLLPEIVAVSALNHDNISTLRQLLISTVNESLAAQSTISSQLQLYVDRAFVVNGIGTVITGTLAHGTINLGDKVRCYPSGIVGTVRSIQAYHQSLQTISGTCRVALNIKGVSRKDIGRGHLVVSANDTMTLADQCIIRINKNDAKLKEKKQRQVEAAIGTWHGVAKVSYLPQTQLARVVFNHPIPLFFGQRLALIQKGGSRLMHGGEVVWHDFIAGHQKRALYQALDALPVDLNIEHQRQLRLTLQGYFEPIVDSSEGEYIPTCDQTYLAPYCFASHWLDAWIQNVLTLLQDGDAMATNELSSRFKLDDAVVNTIMQHLKQQQKVHLSYGKWRFGAGDNEDDLPAEALVILQQIRQFGKAGLELNKVTVAGGKKWLRQLSHQKYITALDDTIYFDMGLYHNLVKEILAGHQVYDRISMGEIKDRTELSRKYSIPLANRMEKDGWVRRDGDERVILKIWQS</sequence>
<keyword evidence="5" id="KW-0648">Protein biosynthesis</keyword>
<dbReference type="PANTHER" id="PTHR43721">
    <property type="entry name" value="ELONGATION FACTOR TU-RELATED"/>
    <property type="match status" value="1"/>
</dbReference>
<accession>A0A2T3QJB9</accession>
<dbReference type="GO" id="GO:0003723">
    <property type="term" value="F:RNA binding"/>
    <property type="evidence" value="ECO:0007669"/>
    <property type="project" value="InterPro"/>
</dbReference>
<dbReference type="Pfam" id="PF00009">
    <property type="entry name" value="GTP_EFTU"/>
    <property type="match status" value="1"/>
</dbReference>
<dbReference type="GO" id="GO:0003924">
    <property type="term" value="F:GTPase activity"/>
    <property type="evidence" value="ECO:0007669"/>
    <property type="project" value="InterPro"/>
</dbReference>
<comment type="function">
    <text evidence="7">Translation factor necessary for the incorporation of selenocysteine into proteins. It probably replaces EF-Tu for the insertion of selenocysteine directed by the UGA codon. SelB binds GTP and GDP.</text>
</comment>
<evidence type="ECO:0000259" key="9">
    <source>
        <dbReference type="PROSITE" id="PS51722"/>
    </source>
</evidence>
<evidence type="ECO:0000256" key="8">
    <source>
        <dbReference type="ARBA" id="ARBA00031615"/>
    </source>
</evidence>
<dbReference type="SUPFAM" id="SSF50447">
    <property type="entry name" value="Translation proteins"/>
    <property type="match status" value="1"/>
</dbReference>
<dbReference type="InterPro" id="IPR005225">
    <property type="entry name" value="Small_GTP-bd"/>
</dbReference>
<dbReference type="SUPFAM" id="SSF52540">
    <property type="entry name" value="P-loop containing nucleoside triphosphate hydrolases"/>
    <property type="match status" value="1"/>
</dbReference>
<name>A0A2T3QJB9_PHODM</name>
<dbReference type="InterPro" id="IPR004535">
    <property type="entry name" value="Transl_elong_SelB"/>
</dbReference>
<dbReference type="Pfam" id="PF09107">
    <property type="entry name" value="WHD_3rd_SelB"/>
    <property type="match status" value="1"/>
</dbReference>
<dbReference type="InterPro" id="IPR009000">
    <property type="entry name" value="Transl_B-barrel_sf"/>
</dbReference>
<dbReference type="PANTHER" id="PTHR43721:SF22">
    <property type="entry name" value="ELONGATION FACTOR TU, MITOCHONDRIAL"/>
    <property type="match status" value="1"/>
</dbReference>
<feature type="domain" description="Tr-type G" evidence="9">
    <location>
        <begin position="9"/>
        <end position="179"/>
    </location>
</feature>
<dbReference type="PROSITE" id="PS51722">
    <property type="entry name" value="G_TR_2"/>
    <property type="match status" value="1"/>
</dbReference>
<dbReference type="GO" id="GO:0005525">
    <property type="term" value="F:GTP binding"/>
    <property type="evidence" value="ECO:0007669"/>
    <property type="project" value="UniProtKB-KW"/>
</dbReference>
<dbReference type="Proteomes" id="UP000251647">
    <property type="component" value="Unassembled WGS sequence"/>
</dbReference>
<evidence type="ECO:0000256" key="2">
    <source>
        <dbReference type="ARBA" id="ARBA00015953"/>
    </source>
</evidence>
<keyword evidence="4" id="KW-0547">Nucleotide-binding</keyword>
<dbReference type="InterPro" id="IPR050055">
    <property type="entry name" value="EF-Tu_GTPase"/>
</dbReference>
<evidence type="ECO:0000256" key="5">
    <source>
        <dbReference type="ARBA" id="ARBA00022917"/>
    </source>
</evidence>
<dbReference type="InterPro" id="IPR027417">
    <property type="entry name" value="P-loop_NTPase"/>
</dbReference>
<evidence type="ECO:0000256" key="7">
    <source>
        <dbReference type="ARBA" id="ARBA00025526"/>
    </source>
</evidence>
<comment type="subcellular location">
    <subcellularLocation>
        <location evidence="1">Cytoplasm</location>
    </subcellularLocation>
</comment>
<keyword evidence="3" id="KW-0963">Cytoplasm</keyword>
<dbReference type="NCBIfam" id="TIGR00231">
    <property type="entry name" value="small_GTP"/>
    <property type="match status" value="1"/>
</dbReference>
<evidence type="ECO:0000256" key="3">
    <source>
        <dbReference type="ARBA" id="ARBA00022490"/>
    </source>
</evidence>
<evidence type="ECO:0000256" key="1">
    <source>
        <dbReference type="ARBA" id="ARBA00004496"/>
    </source>
</evidence>
<dbReference type="RefSeq" id="WP_005306401.1">
    <property type="nucleotide sequence ID" value="NZ_PYOG01000011.1"/>
</dbReference>
<gene>
    <name evidence="10" type="primary">selB_2</name>
    <name evidence="10" type="ORF">NCTC11647_03267</name>
</gene>
<dbReference type="SUPFAM" id="SSF46785">
    <property type="entry name" value="Winged helix' DNA-binding domain"/>
    <property type="match status" value="1"/>
</dbReference>
<dbReference type="Gene3D" id="3.40.50.300">
    <property type="entry name" value="P-loop containing nucleotide triphosphate hydrolases"/>
    <property type="match status" value="1"/>
</dbReference>
<reference evidence="10 11" key="1">
    <citation type="submission" date="2018-06" db="EMBL/GenBank/DDBJ databases">
        <authorList>
            <consortium name="Pathogen Informatics"/>
            <person name="Doyle S."/>
        </authorList>
    </citation>
    <scope>NUCLEOTIDE SEQUENCE [LARGE SCALE GENOMIC DNA]</scope>
    <source>
        <strain evidence="10 11">NCTC11647</strain>
    </source>
</reference>
<dbReference type="OrthoDB" id="9803139at2"/>
<dbReference type="GO" id="GO:0005737">
    <property type="term" value="C:cytoplasm"/>
    <property type="evidence" value="ECO:0007669"/>
    <property type="project" value="UniProtKB-SubCell"/>
</dbReference>
<evidence type="ECO:0000313" key="11">
    <source>
        <dbReference type="Proteomes" id="UP000251647"/>
    </source>
</evidence>
<dbReference type="GO" id="GO:0001514">
    <property type="term" value="P:selenocysteine incorporation"/>
    <property type="evidence" value="ECO:0007669"/>
    <property type="project" value="InterPro"/>
</dbReference>
<dbReference type="InterPro" id="IPR036390">
    <property type="entry name" value="WH_DNA-bd_sf"/>
</dbReference>
<proteinExistence type="predicted"/>
<dbReference type="Gene3D" id="2.40.30.10">
    <property type="entry name" value="Translation factors"/>
    <property type="match status" value="1"/>
</dbReference>
<dbReference type="NCBIfam" id="TIGR00475">
    <property type="entry name" value="selB"/>
    <property type="match status" value="1"/>
</dbReference>